<reference evidence="1" key="1">
    <citation type="submission" date="2015-04" db="EMBL/GenBank/DDBJ databases">
        <title>The genome sequence of the plant pathogenic Rhizarian Plasmodiophora brassicae reveals insights in its biotrophic life cycle and the origin of chitin synthesis.</title>
        <authorList>
            <person name="Schwelm A."/>
            <person name="Fogelqvist J."/>
            <person name="Knaust A."/>
            <person name="Julke S."/>
            <person name="Lilja T."/>
            <person name="Dhandapani V."/>
            <person name="Bonilla-Rosso G."/>
            <person name="Karlsson M."/>
            <person name="Shevchenko A."/>
            <person name="Choi S.R."/>
            <person name="Kim H.G."/>
            <person name="Park J.Y."/>
            <person name="Lim Y.P."/>
            <person name="Ludwig-Muller J."/>
            <person name="Dixelius C."/>
        </authorList>
    </citation>
    <scope>NUCLEOTIDE SEQUENCE</scope>
    <source>
        <tissue evidence="1">Potato root galls</tissue>
    </source>
</reference>
<evidence type="ECO:0000313" key="1">
    <source>
        <dbReference type="EMBL" id="CRZ00923.1"/>
    </source>
</evidence>
<dbReference type="EMBL" id="HACM01000481">
    <property type="protein sequence ID" value="CRZ00923.1"/>
    <property type="molecule type" value="Transcribed_RNA"/>
</dbReference>
<proteinExistence type="predicted"/>
<sequence length="189" mass="21854">ITNQMGHDHNRNDAESSISDHIVDNGQTGIHLRIARLASRIERMKRLRAVQSKVESMMKSHPDIDEACRLYDRITPTLINHGDSFALWDILIESLPRVRNLTTLFEHFDSVRGVLDQDPDYMHSAKLHRRINDMIVAMTSRAERADQLRYHLEALAASYHAQVHKCSIRLHRLDFRLQQLEGVETSAIK</sequence>
<accession>A0A0H5QFU0</accession>
<protein>
    <submittedName>
        <fullName evidence="1">Uncharacterized protein</fullName>
    </submittedName>
</protein>
<dbReference type="AlphaFoldDB" id="A0A0H5QFU0"/>
<organism evidence="1">
    <name type="scientific">Spongospora subterranea</name>
    <dbReference type="NCBI Taxonomy" id="70186"/>
    <lineage>
        <taxon>Eukaryota</taxon>
        <taxon>Sar</taxon>
        <taxon>Rhizaria</taxon>
        <taxon>Endomyxa</taxon>
        <taxon>Phytomyxea</taxon>
        <taxon>Plasmodiophorida</taxon>
        <taxon>Plasmodiophoridae</taxon>
        <taxon>Spongospora</taxon>
    </lineage>
</organism>
<name>A0A0H5QFU0_9EUKA</name>
<feature type="non-terminal residue" evidence="1">
    <location>
        <position position="1"/>
    </location>
</feature>